<dbReference type="InterPro" id="IPR002401">
    <property type="entry name" value="Cyt_P450_E_grp-I"/>
</dbReference>
<evidence type="ECO:0000256" key="1">
    <source>
        <dbReference type="ARBA" id="ARBA00010617"/>
    </source>
</evidence>
<evidence type="ECO:0000313" key="6">
    <source>
        <dbReference type="Proteomes" id="UP000288716"/>
    </source>
</evidence>
<keyword evidence="6" id="KW-1185">Reference proteome</keyword>
<evidence type="ECO:0000256" key="3">
    <source>
        <dbReference type="ARBA" id="ARBA00023004"/>
    </source>
</evidence>
<dbReference type="PRINTS" id="PR00463">
    <property type="entry name" value="EP450I"/>
</dbReference>
<protein>
    <submittedName>
        <fullName evidence="5">Cytochrome P450 2U1-like protein</fullName>
    </submittedName>
</protein>
<dbReference type="InterPro" id="IPR001128">
    <property type="entry name" value="Cyt_P450"/>
</dbReference>
<dbReference type="GO" id="GO:0008395">
    <property type="term" value="F:steroid hydroxylase activity"/>
    <property type="evidence" value="ECO:0007669"/>
    <property type="project" value="TreeGrafter"/>
</dbReference>
<comment type="similarity">
    <text evidence="1">Belongs to the cytochrome P450 family.</text>
</comment>
<evidence type="ECO:0000256" key="2">
    <source>
        <dbReference type="ARBA" id="ARBA00022723"/>
    </source>
</evidence>
<dbReference type="GO" id="GO:0006805">
    <property type="term" value="P:xenobiotic metabolic process"/>
    <property type="evidence" value="ECO:0007669"/>
    <property type="project" value="TreeGrafter"/>
</dbReference>
<dbReference type="Proteomes" id="UP000288716">
    <property type="component" value="Unassembled WGS sequence"/>
</dbReference>
<keyword evidence="4" id="KW-0503">Monooxygenase</keyword>
<gene>
    <name evidence="5" type="ORF">B4U80_07168</name>
</gene>
<sequence>MMWLTVLLLIVIIICFMLMVIRWSTSKTVPGPIGLPLLGYYPFLGKHPNPTLHQLADKYGEIMKINLLGEDFYIISSLETVKKVLVKDGENFMGRPADKFNLISKLYSNKAYMYSQLEFYKAQRKFLIPKLSLLGITKSDFETRIHELCEDLVEELRKRQIITDMGQLLSNVASNVILRLVFNEKYDINDPIYVALLHNVEIMNETFDYMNATLVGKLFYLKCRLNFRFWRKLISARESLRKFMMSHIKNRAANKEYPTQYNDLLDYCLEQSSGPNGQYFEIDTIARIFLLLFFAGTDTTASTVFHGITLFAKHPEIQRKLISELEVFDKYSRISFKDVENLHYTRACIAEIQRFASSVPLNLVHVNSSQTISQLFQK</sequence>
<keyword evidence="3" id="KW-0408">Iron</keyword>
<evidence type="ECO:0000313" key="5">
    <source>
        <dbReference type="EMBL" id="RWS20949.1"/>
    </source>
</evidence>
<dbReference type="GO" id="GO:0005506">
    <property type="term" value="F:iron ion binding"/>
    <property type="evidence" value="ECO:0007669"/>
    <property type="project" value="InterPro"/>
</dbReference>
<reference evidence="5 6" key="1">
    <citation type="journal article" date="2018" name="Gigascience">
        <title>Genomes of trombidid mites reveal novel predicted allergens and laterally-transferred genes associated with secondary metabolism.</title>
        <authorList>
            <person name="Dong X."/>
            <person name="Chaisiri K."/>
            <person name="Xia D."/>
            <person name="Armstrong S.D."/>
            <person name="Fang Y."/>
            <person name="Donnelly M.J."/>
            <person name="Kadowaki T."/>
            <person name="McGarry J.W."/>
            <person name="Darby A.C."/>
            <person name="Makepeace B.L."/>
        </authorList>
    </citation>
    <scope>NUCLEOTIDE SEQUENCE [LARGE SCALE GENOMIC DNA]</scope>
    <source>
        <strain evidence="5">UoL-UT</strain>
    </source>
</reference>
<dbReference type="Gene3D" id="1.10.630.10">
    <property type="entry name" value="Cytochrome P450"/>
    <property type="match status" value="1"/>
</dbReference>
<dbReference type="GO" id="GO:0020037">
    <property type="term" value="F:heme binding"/>
    <property type="evidence" value="ECO:0007669"/>
    <property type="project" value="InterPro"/>
</dbReference>
<dbReference type="GO" id="GO:0016712">
    <property type="term" value="F:oxidoreductase activity, acting on paired donors, with incorporation or reduction of molecular oxygen, reduced flavin or flavoprotein as one donor, and incorporation of one atom of oxygen"/>
    <property type="evidence" value="ECO:0007669"/>
    <property type="project" value="TreeGrafter"/>
</dbReference>
<dbReference type="PANTHER" id="PTHR24300:SF403">
    <property type="entry name" value="CYTOCHROME P450 306A1"/>
    <property type="match status" value="1"/>
</dbReference>
<name>A0A443S092_9ACAR</name>
<dbReference type="EMBL" id="NCKV01014530">
    <property type="protein sequence ID" value="RWS20949.1"/>
    <property type="molecule type" value="Genomic_DNA"/>
</dbReference>
<organism evidence="5 6">
    <name type="scientific">Leptotrombidium deliense</name>
    <dbReference type="NCBI Taxonomy" id="299467"/>
    <lineage>
        <taxon>Eukaryota</taxon>
        <taxon>Metazoa</taxon>
        <taxon>Ecdysozoa</taxon>
        <taxon>Arthropoda</taxon>
        <taxon>Chelicerata</taxon>
        <taxon>Arachnida</taxon>
        <taxon>Acari</taxon>
        <taxon>Acariformes</taxon>
        <taxon>Trombidiformes</taxon>
        <taxon>Prostigmata</taxon>
        <taxon>Anystina</taxon>
        <taxon>Parasitengona</taxon>
        <taxon>Trombiculoidea</taxon>
        <taxon>Trombiculidae</taxon>
        <taxon>Leptotrombidium</taxon>
    </lineage>
</organism>
<dbReference type="GO" id="GO:0005737">
    <property type="term" value="C:cytoplasm"/>
    <property type="evidence" value="ECO:0007669"/>
    <property type="project" value="TreeGrafter"/>
</dbReference>
<dbReference type="SUPFAM" id="SSF48264">
    <property type="entry name" value="Cytochrome P450"/>
    <property type="match status" value="1"/>
</dbReference>
<dbReference type="InterPro" id="IPR050182">
    <property type="entry name" value="Cytochrome_P450_fam2"/>
</dbReference>
<evidence type="ECO:0000256" key="4">
    <source>
        <dbReference type="ARBA" id="ARBA00023033"/>
    </source>
</evidence>
<dbReference type="GO" id="GO:0006082">
    <property type="term" value="P:organic acid metabolic process"/>
    <property type="evidence" value="ECO:0007669"/>
    <property type="project" value="TreeGrafter"/>
</dbReference>
<accession>A0A443S092</accession>
<dbReference type="InterPro" id="IPR036396">
    <property type="entry name" value="Cyt_P450_sf"/>
</dbReference>
<keyword evidence="4" id="KW-0560">Oxidoreductase</keyword>
<dbReference type="STRING" id="299467.A0A443S092"/>
<proteinExistence type="inferred from homology"/>
<dbReference type="PANTHER" id="PTHR24300">
    <property type="entry name" value="CYTOCHROME P450 508A4-RELATED"/>
    <property type="match status" value="1"/>
</dbReference>
<dbReference type="VEuPathDB" id="VectorBase:LDEU011091"/>
<dbReference type="AlphaFoldDB" id="A0A443S092"/>
<dbReference type="OrthoDB" id="6507093at2759"/>
<dbReference type="Pfam" id="PF00067">
    <property type="entry name" value="p450"/>
    <property type="match status" value="1"/>
</dbReference>
<comment type="caution">
    <text evidence="5">The sequence shown here is derived from an EMBL/GenBank/DDBJ whole genome shotgun (WGS) entry which is preliminary data.</text>
</comment>
<keyword evidence="2" id="KW-0479">Metal-binding</keyword>